<accession>E6QI68</accession>
<name>E6QI68_9ZZZZ</name>
<evidence type="ECO:0000313" key="1">
    <source>
        <dbReference type="EMBL" id="CBI06933.1"/>
    </source>
</evidence>
<dbReference type="AlphaFoldDB" id="E6QI68"/>
<organism evidence="1">
    <name type="scientific">mine drainage metagenome</name>
    <dbReference type="NCBI Taxonomy" id="410659"/>
    <lineage>
        <taxon>unclassified sequences</taxon>
        <taxon>metagenomes</taxon>
        <taxon>ecological metagenomes</taxon>
    </lineage>
</organism>
<comment type="caution">
    <text evidence="1">The sequence shown here is derived from an EMBL/GenBank/DDBJ whole genome shotgun (WGS) entry which is preliminary data.</text>
</comment>
<protein>
    <submittedName>
        <fullName evidence="1">Uncharacterized protein</fullName>
    </submittedName>
</protein>
<reference evidence="1" key="1">
    <citation type="submission" date="2009-10" db="EMBL/GenBank/DDBJ databases">
        <title>Diversity of trophic interactions inside an arsenic-rich microbial ecosystem.</title>
        <authorList>
            <person name="Bertin P.N."/>
            <person name="Heinrich-Salmeron A."/>
            <person name="Pelletier E."/>
            <person name="Goulhen-Chollet F."/>
            <person name="Arsene-Ploetze F."/>
            <person name="Gallien S."/>
            <person name="Calteau A."/>
            <person name="Vallenet D."/>
            <person name="Casiot C."/>
            <person name="Chane-Woon-Ming B."/>
            <person name="Giloteaux L."/>
            <person name="Barakat M."/>
            <person name="Bonnefoy V."/>
            <person name="Bruneel O."/>
            <person name="Chandler M."/>
            <person name="Cleiss J."/>
            <person name="Duran R."/>
            <person name="Elbaz-Poulichet F."/>
            <person name="Fonknechten N."/>
            <person name="Lauga B."/>
            <person name="Mornico D."/>
            <person name="Ortet P."/>
            <person name="Schaeffer C."/>
            <person name="Siguier P."/>
            <person name="Alexander Thil Smith A."/>
            <person name="Van Dorsselaer A."/>
            <person name="Weissenbach J."/>
            <person name="Medigue C."/>
            <person name="Le Paslier D."/>
        </authorList>
    </citation>
    <scope>NUCLEOTIDE SEQUENCE</scope>
</reference>
<gene>
    <name evidence="1" type="ORF">CARN6_0232</name>
</gene>
<proteinExistence type="predicted"/>
<dbReference type="EMBL" id="CABQ01000043">
    <property type="protein sequence ID" value="CBI06933.1"/>
    <property type="molecule type" value="Genomic_DNA"/>
</dbReference>
<sequence>MSRKQTSNTRFIPVKHLFFFCDMAYNPTPQQPAKQQKNTDTFFIQHPRTTTALPASHCPRYHKHSPAFAHN</sequence>